<evidence type="ECO:0000256" key="1">
    <source>
        <dbReference type="SAM" id="SignalP"/>
    </source>
</evidence>
<feature type="signal peptide" evidence="1">
    <location>
        <begin position="1"/>
        <end position="21"/>
    </location>
</feature>
<evidence type="ECO:0000313" key="3">
    <source>
        <dbReference type="EMBL" id="SDJ02637.1"/>
    </source>
</evidence>
<keyword evidence="1" id="KW-0732">Signal</keyword>
<dbReference type="PROSITE" id="PS51257">
    <property type="entry name" value="PROKAR_LIPOPROTEIN"/>
    <property type="match status" value="1"/>
</dbReference>
<dbReference type="EMBL" id="FNDZ01000006">
    <property type="protein sequence ID" value="SDJ02637.1"/>
    <property type="molecule type" value="Genomic_DNA"/>
</dbReference>
<dbReference type="InterPro" id="IPR032485">
    <property type="entry name" value="LRP1-like_beta_prop"/>
</dbReference>
<protein>
    <recommendedName>
        <fullName evidence="2">Prolow-density lipoprotein receptor-related protein 1-like beta-propeller domain-containing protein</fullName>
    </recommendedName>
</protein>
<organism evidence="3 4">
    <name type="scientific">Proteiniclasticum ruminis</name>
    <dbReference type="NCBI Taxonomy" id="398199"/>
    <lineage>
        <taxon>Bacteria</taxon>
        <taxon>Bacillati</taxon>
        <taxon>Bacillota</taxon>
        <taxon>Clostridia</taxon>
        <taxon>Eubacteriales</taxon>
        <taxon>Clostridiaceae</taxon>
        <taxon>Proteiniclasticum</taxon>
    </lineage>
</organism>
<dbReference type="AlphaFoldDB" id="A0A1G8QD55"/>
<feature type="chain" id="PRO_5039207292" description="Prolow-density lipoprotein receptor-related protein 1-like beta-propeller domain-containing protein" evidence="1">
    <location>
        <begin position="22"/>
        <end position="578"/>
    </location>
</feature>
<evidence type="ECO:0000259" key="2">
    <source>
        <dbReference type="Pfam" id="PF16472"/>
    </source>
</evidence>
<accession>A0A1G8QD55</accession>
<dbReference type="InterPro" id="IPR053369">
    <property type="entry name" value="SrfA-induced_signal"/>
</dbReference>
<dbReference type="Pfam" id="PF16472">
    <property type="entry name" value="DUF5050"/>
    <property type="match status" value="1"/>
</dbReference>
<dbReference type="InterPro" id="IPR011042">
    <property type="entry name" value="6-blade_b-propeller_TolB-like"/>
</dbReference>
<proteinExistence type="predicted"/>
<evidence type="ECO:0000313" key="4">
    <source>
        <dbReference type="Proteomes" id="UP000183255"/>
    </source>
</evidence>
<dbReference type="Gene3D" id="2.120.10.30">
    <property type="entry name" value="TolB, C-terminal domain"/>
    <property type="match status" value="1"/>
</dbReference>
<dbReference type="Proteomes" id="UP000183255">
    <property type="component" value="Unassembled WGS sequence"/>
</dbReference>
<dbReference type="RefSeq" id="WP_031576739.1">
    <property type="nucleotide sequence ID" value="NZ_FNDZ01000006.1"/>
</dbReference>
<name>A0A1G8QD55_9CLOT</name>
<sequence length="578" mass="65824">MRFRKLWKAALFLCFSVILFSCGTSQKSTVLSGNTSGNLANGGILVGDGDTIYFNHFGDQNKLYKMDQSGDGLIPVSDEIAYSLNISGDLLYFLSGTENNAIVKMKKDGSERSVLSNEKALSLQCSGDFLYFISMGEETNPDKTFTLHRMNKSGEEVTRILDDKIQQFFVSENRLYYIRQEDRSLYVSDQDGKDPVKLHDGSVINFILYEDKIYFVDGAEDKNQLFVMDRDGKDLKRLTEEKLSSFHISNEVIYYGNTTEKASMLELKKMSLDGSSKEVLEEIPVISILSHDSWLCLLSMDFSSFSIKETLRDTETEKEMVFEYVNPPAESALAVYDAGAEVTVDQLKVKVQDVYVTNILKNEDPNYESTIFDSVTDGAFVFLTINAENLGEEPLELYETLGHILDINEAYPSIYWYTFYEVEEELLSGEKKYAMPESFLQSMVLQPKESKTLQLYAELYDVGNPIYLYIKDPVNPNSIHALEVNLPEYVRVHSFESALKLMEETFPGNEIILQNGIGFLKPGTEEEAMFYAFEVRNKELSSPEYYFVERDTGEIYIGEPDPSFPDFTAVPKELWQKP</sequence>
<dbReference type="SUPFAM" id="SSF63825">
    <property type="entry name" value="YWTD domain"/>
    <property type="match status" value="1"/>
</dbReference>
<feature type="domain" description="Prolow-density lipoprotein receptor-related protein 1-like beta-propeller" evidence="2">
    <location>
        <begin position="34"/>
        <end position="292"/>
    </location>
</feature>
<reference evidence="3 4" key="1">
    <citation type="submission" date="2016-10" db="EMBL/GenBank/DDBJ databases">
        <authorList>
            <person name="de Groot N.N."/>
        </authorList>
    </citation>
    <scope>NUCLEOTIDE SEQUENCE [LARGE SCALE GENOMIC DNA]</scope>
    <source>
        <strain evidence="3 4">CGMCC 1.5058</strain>
    </source>
</reference>
<gene>
    <name evidence="3" type="ORF">SAMN05421804_106109</name>
</gene>
<dbReference type="PANTHER" id="PTHR32256">
    <property type="match status" value="1"/>
</dbReference>
<dbReference type="PANTHER" id="PTHR32256:SF17">
    <property type="entry name" value="EGF-LIKE DOMAIN-CONTAINING PROTEIN"/>
    <property type="match status" value="1"/>
</dbReference>